<dbReference type="Proteomes" id="UP000247781">
    <property type="component" value="Unassembled WGS sequence"/>
</dbReference>
<protein>
    <submittedName>
        <fullName evidence="2">Uncharacterized protein</fullName>
    </submittedName>
</protein>
<accession>A0A318HFX1</accession>
<reference evidence="3" key="1">
    <citation type="submission" date="2018-05" db="EMBL/GenBank/DDBJ databases">
        <authorList>
            <person name="Deangelis K."/>
            <person name="Huntemann M."/>
            <person name="Clum A."/>
            <person name="Pillay M."/>
            <person name="Palaniappan K."/>
            <person name="Varghese N."/>
            <person name="Mikhailova N."/>
            <person name="Stamatis D."/>
            <person name="Reddy T."/>
            <person name="Daum C."/>
            <person name="Shapiro N."/>
            <person name="Ivanova N."/>
            <person name="Kyrpides N."/>
            <person name="Woyke T."/>
        </authorList>
    </citation>
    <scope>NUCLEOTIDE SEQUENCE [LARGE SCALE GENOMIC DNA]</scope>
    <source>
        <strain evidence="3">GAS496</strain>
    </source>
</reference>
<comment type="caution">
    <text evidence="2">The sequence shown here is derived from an EMBL/GenBank/DDBJ whole genome shotgun (WGS) entry which is preliminary data.</text>
</comment>
<evidence type="ECO:0000313" key="3">
    <source>
        <dbReference type="Proteomes" id="UP000247781"/>
    </source>
</evidence>
<sequence length="99" mass="10745">MVTAFPNTGKFSRKHIVDIDHQARHVVPLSEPIDVGKVEKSKLRGKDTSTGRLSVVQNLRAGHSPRRSGHCGRSRYGQNPAGSLDLLLATSTTGETRSL</sequence>
<organism evidence="2 3">
    <name type="scientific">Mycolicibacterium moriokaense</name>
    <dbReference type="NCBI Taxonomy" id="39691"/>
    <lineage>
        <taxon>Bacteria</taxon>
        <taxon>Bacillati</taxon>
        <taxon>Actinomycetota</taxon>
        <taxon>Actinomycetes</taxon>
        <taxon>Mycobacteriales</taxon>
        <taxon>Mycobacteriaceae</taxon>
        <taxon>Mycolicibacterium</taxon>
    </lineage>
</organism>
<keyword evidence="3" id="KW-1185">Reference proteome</keyword>
<feature type="compositionally biased region" description="Basic residues" evidence="1">
    <location>
        <begin position="63"/>
        <end position="73"/>
    </location>
</feature>
<name>A0A318HFX1_9MYCO</name>
<gene>
    <name evidence="2" type="ORF">C8E89_1086</name>
</gene>
<evidence type="ECO:0000313" key="2">
    <source>
        <dbReference type="EMBL" id="PXX08342.1"/>
    </source>
</evidence>
<feature type="region of interest" description="Disordered" evidence="1">
    <location>
        <begin position="62"/>
        <end position="81"/>
    </location>
</feature>
<proteinExistence type="predicted"/>
<dbReference type="AlphaFoldDB" id="A0A318HFX1"/>
<evidence type="ECO:0000256" key="1">
    <source>
        <dbReference type="SAM" id="MobiDB-lite"/>
    </source>
</evidence>
<reference evidence="2 3" key="2">
    <citation type="submission" date="2018-06" db="EMBL/GenBank/DDBJ databases">
        <title>Sequencing of bacterial isolates from soil warming experiment in Harvard Forest, Massachusetts, USA.</title>
        <authorList>
            <person name="Deangelis K.PhD."/>
        </authorList>
    </citation>
    <scope>NUCLEOTIDE SEQUENCE [LARGE SCALE GENOMIC DNA]</scope>
    <source>
        <strain evidence="2 3">GAS496</strain>
    </source>
</reference>
<dbReference type="EMBL" id="QJJU01000008">
    <property type="protein sequence ID" value="PXX08342.1"/>
    <property type="molecule type" value="Genomic_DNA"/>
</dbReference>